<feature type="region of interest" description="Disordered" evidence="1">
    <location>
        <begin position="324"/>
        <end position="346"/>
    </location>
</feature>
<dbReference type="Proteomes" id="UP000789901">
    <property type="component" value="Unassembled WGS sequence"/>
</dbReference>
<name>A0ABN7VKD9_GIGMA</name>
<reference evidence="2 3" key="1">
    <citation type="submission" date="2021-06" db="EMBL/GenBank/DDBJ databases">
        <authorList>
            <person name="Kallberg Y."/>
            <person name="Tangrot J."/>
            <person name="Rosling A."/>
        </authorList>
    </citation>
    <scope>NUCLEOTIDE SEQUENCE [LARGE SCALE GENOMIC DNA]</scope>
    <source>
        <strain evidence="2 3">120-4 pot B 10/14</strain>
    </source>
</reference>
<accession>A0ABN7VKD9</accession>
<protein>
    <submittedName>
        <fullName evidence="2">4048_t:CDS:1</fullName>
    </submittedName>
</protein>
<dbReference type="EMBL" id="CAJVQB010015887">
    <property type="protein sequence ID" value="CAG8777262.1"/>
    <property type="molecule type" value="Genomic_DNA"/>
</dbReference>
<feature type="non-terminal residue" evidence="2">
    <location>
        <position position="1"/>
    </location>
</feature>
<proteinExistence type="predicted"/>
<keyword evidence="3" id="KW-1185">Reference proteome</keyword>
<sequence length="465" mass="53201">DEPQIEKEDLKVEFDDVFEGFRNICEMEAEIKPLSDDKIKTNLRKLKNCLAQGHPCYIPTEELERSQITYATQVSDKIREMCEKYVENFSEDTSEILLKVIVSVLRALLKNLLIGKSGFITTAKRESLASKNKKGKYGKKPDIMFILKYKKKKYELMYGECSQLVCNEQKEEMDRAKLWREINDGMFWVHKGCSPTKEEFGIVGIQIPELEKKFAEVEAENAKLKQIIEKNAMRDASFAVDGQTQNVDRQNNTDTKSIEGVTKVSDEEIDDFVPEESIPKVSPVNLPQPCKRYPKSLKEKKIDSFLDSENKKMVRNLMRERNREKKLRTQESLVMSPTSSKEESSVLEEASIYNSHGIEKEKQNEISMEHLANPTDMDEYQKVISVTKSNAYMIKSSEVSIPIAPNSLGDSKVIGPDNSPKANDYNNPMPSSMEKGTNEVQTDYDNDCSHDNDSEENVSFSDNER</sequence>
<feature type="region of interest" description="Disordered" evidence="1">
    <location>
        <begin position="403"/>
        <end position="465"/>
    </location>
</feature>
<organism evidence="2 3">
    <name type="scientific">Gigaspora margarita</name>
    <dbReference type="NCBI Taxonomy" id="4874"/>
    <lineage>
        <taxon>Eukaryota</taxon>
        <taxon>Fungi</taxon>
        <taxon>Fungi incertae sedis</taxon>
        <taxon>Mucoromycota</taxon>
        <taxon>Glomeromycotina</taxon>
        <taxon>Glomeromycetes</taxon>
        <taxon>Diversisporales</taxon>
        <taxon>Gigasporaceae</taxon>
        <taxon>Gigaspora</taxon>
    </lineage>
</organism>
<gene>
    <name evidence="2" type="ORF">GMARGA_LOCUS19234</name>
</gene>
<feature type="compositionally biased region" description="Polar residues" evidence="1">
    <location>
        <begin position="420"/>
        <end position="443"/>
    </location>
</feature>
<comment type="caution">
    <text evidence="2">The sequence shown here is derived from an EMBL/GenBank/DDBJ whole genome shotgun (WGS) entry which is preliminary data.</text>
</comment>
<evidence type="ECO:0000313" key="2">
    <source>
        <dbReference type="EMBL" id="CAG8777262.1"/>
    </source>
</evidence>
<feature type="compositionally biased region" description="Polar residues" evidence="1">
    <location>
        <begin position="330"/>
        <end position="339"/>
    </location>
</feature>
<evidence type="ECO:0000256" key="1">
    <source>
        <dbReference type="SAM" id="MobiDB-lite"/>
    </source>
</evidence>
<evidence type="ECO:0000313" key="3">
    <source>
        <dbReference type="Proteomes" id="UP000789901"/>
    </source>
</evidence>